<comment type="similarity">
    <text evidence="1">Belongs to the UPF0213 family.</text>
</comment>
<dbReference type="PROSITE" id="PS50164">
    <property type="entry name" value="GIY_YIG"/>
    <property type="match status" value="1"/>
</dbReference>
<dbReference type="AlphaFoldDB" id="A0A1F7YDN1"/>
<dbReference type="Proteomes" id="UP000178851">
    <property type="component" value="Unassembled WGS sequence"/>
</dbReference>
<protein>
    <recommendedName>
        <fullName evidence="2">GIY-YIG domain-containing protein</fullName>
    </recommendedName>
</protein>
<evidence type="ECO:0000256" key="1">
    <source>
        <dbReference type="ARBA" id="ARBA00007435"/>
    </source>
</evidence>
<evidence type="ECO:0000313" key="3">
    <source>
        <dbReference type="EMBL" id="OGM24999.1"/>
    </source>
</evidence>
<sequence>MYYTYILKSVNYSKTYTGITNNLTRRLNQHNNGYQFYTRKYKPWVMIHSEILGNRIEARKREKYFKSCAGRKWIKKSFFPN</sequence>
<dbReference type="SUPFAM" id="SSF82771">
    <property type="entry name" value="GIY-YIG endonuclease"/>
    <property type="match status" value="1"/>
</dbReference>
<dbReference type="EMBL" id="MGGI01000024">
    <property type="protein sequence ID" value="OGM24999.1"/>
    <property type="molecule type" value="Genomic_DNA"/>
</dbReference>
<evidence type="ECO:0000313" key="4">
    <source>
        <dbReference type="Proteomes" id="UP000178851"/>
    </source>
</evidence>
<feature type="domain" description="GIY-YIG" evidence="2">
    <location>
        <begin position="1"/>
        <end position="75"/>
    </location>
</feature>
<evidence type="ECO:0000259" key="2">
    <source>
        <dbReference type="PROSITE" id="PS50164"/>
    </source>
</evidence>
<dbReference type="Gene3D" id="3.40.1440.10">
    <property type="entry name" value="GIY-YIG endonuclease"/>
    <property type="match status" value="1"/>
</dbReference>
<organism evidence="3 4">
    <name type="scientific">Candidatus Woesebacteria bacterium RIFCSPHIGHO2_01_FULL_39_28</name>
    <dbReference type="NCBI Taxonomy" id="1802496"/>
    <lineage>
        <taxon>Bacteria</taxon>
        <taxon>Candidatus Woeseibacteriota</taxon>
    </lineage>
</organism>
<dbReference type="CDD" id="cd10449">
    <property type="entry name" value="GIY-YIG_SLX1_like"/>
    <property type="match status" value="1"/>
</dbReference>
<name>A0A1F7YDN1_9BACT</name>
<dbReference type="InterPro" id="IPR050190">
    <property type="entry name" value="UPF0213_domain"/>
</dbReference>
<dbReference type="InterPro" id="IPR000305">
    <property type="entry name" value="GIY-YIG_endonuc"/>
</dbReference>
<proteinExistence type="inferred from homology"/>
<accession>A0A1F7YDN1</accession>
<gene>
    <name evidence="3" type="ORF">A2627_05020</name>
</gene>
<dbReference type="InterPro" id="IPR035901">
    <property type="entry name" value="GIY-YIG_endonuc_sf"/>
</dbReference>
<dbReference type="PANTHER" id="PTHR34477:SF1">
    <property type="entry name" value="UPF0213 PROTEIN YHBQ"/>
    <property type="match status" value="1"/>
</dbReference>
<dbReference type="PANTHER" id="PTHR34477">
    <property type="entry name" value="UPF0213 PROTEIN YHBQ"/>
    <property type="match status" value="1"/>
</dbReference>
<comment type="caution">
    <text evidence="3">The sequence shown here is derived from an EMBL/GenBank/DDBJ whole genome shotgun (WGS) entry which is preliminary data.</text>
</comment>
<reference evidence="3 4" key="1">
    <citation type="journal article" date="2016" name="Nat. Commun.">
        <title>Thousands of microbial genomes shed light on interconnected biogeochemical processes in an aquifer system.</title>
        <authorList>
            <person name="Anantharaman K."/>
            <person name="Brown C.T."/>
            <person name="Hug L.A."/>
            <person name="Sharon I."/>
            <person name="Castelle C.J."/>
            <person name="Probst A.J."/>
            <person name="Thomas B.C."/>
            <person name="Singh A."/>
            <person name="Wilkins M.J."/>
            <person name="Karaoz U."/>
            <person name="Brodie E.L."/>
            <person name="Williams K.H."/>
            <person name="Hubbard S.S."/>
            <person name="Banfield J.F."/>
        </authorList>
    </citation>
    <scope>NUCLEOTIDE SEQUENCE [LARGE SCALE GENOMIC DNA]</scope>
</reference>
<dbReference type="Pfam" id="PF01541">
    <property type="entry name" value="GIY-YIG"/>
    <property type="match status" value="1"/>
</dbReference>